<sequence>MSGTAADDGATAAEVVRVASRARVTVAVAESLTGGAVTDALVAVPGASACLRGGVVAYATDVKREVLGVDADLLRRRGAVHPDVAVAMAAGVRALLGADYGVATTGVAGPDPQDGQPPGIVHVAVCGPHRTVVEPGGSPDGTVGRQAVRAAARDAALALLLEELRVAAPVRTDQDDADRDDGAPVPL</sequence>
<evidence type="ECO:0000313" key="3">
    <source>
        <dbReference type="Proteomes" id="UP000019753"/>
    </source>
</evidence>
<dbReference type="Gene3D" id="3.90.950.20">
    <property type="entry name" value="CinA-like"/>
    <property type="match status" value="1"/>
</dbReference>
<dbReference type="InterPro" id="IPR008136">
    <property type="entry name" value="CinA_C"/>
</dbReference>
<evidence type="ECO:0000313" key="2">
    <source>
        <dbReference type="EMBL" id="EYR62594.1"/>
    </source>
</evidence>
<dbReference type="Pfam" id="PF02464">
    <property type="entry name" value="CinA"/>
    <property type="match status" value="1"/>
</dbReference>
<dbReference type="OrthoDB" id="1253990at2"/>
<dbReference type="InterPro" id="IPR036653">
    <property type="entry name" value="CinA-like_C"/>
</dbReference>
<dbReference type="RefSeq" id="WP_155855393.1">
    <property type="nucleotide sequence ID" value="NZ_AXCW01000208.1"/>
</dbReference>
<evidence type="ECO:0000259" key="1">
    <source>
        <dbReference type="Pfam" id="PF02464"/>
    </source>
</evidence>
<reference evidence="2 3" key="1">
    <citation type="submission" date="2014-01" db="EMBL/GenBank/DDBJ databases">
        <title>Actinotalea ferrariae CF5-4.</title>
        <authorList>
            <person name="Chen F."/>
            <person name="Li Y."/>
            <person name="Wang G."/>
        </authorList>
    </citation>
    <scope>NUCLEOTIDE SEQUENCE [LARGE SCALE GENOMIC DNA]</scope>
    <source>
        <strain evidence="2 3">CF5-4</strain>
    </source>
</reference>
<dbReference type="Proteomes" id="UP000019753">
    <property type="component" value="Unassembled WGS sequence"/>
</dbReference>
<dbReference type="EMBL" id="AXCW01000208">
    <property type="protein sequence ID" value="EYR62594.1"/>
    <property type="molecule type" value="Genomic_DNA"/>
</dbReference>
<gene>
    <name evidence="2" type="ORF">N866_06970</name>
</gene>
<protein>
    <submittedName>
        <fullName evidence="2">Damage-inducible protein CinA</fullName>
    </submittedName>
</protein>
<feature type="domain" description="CinA C-terminal" evidence="1">
    <location>
        <begin position="11"/>
        <end position="163"/>
    </location>
</feature>
<accession>A0A021VN11</accession>
<comment type="caution">
    <text evidence="2">The sequence shown here is derived from an EMBL/GenBank/DDBJ whole genome shotgun (WGS) entry which is preliminary data.</text>
</comment>
<dbReference type="NCBIfam" id="TIGR00199">
    <property type="entry name" value="PncC_domain"/>
    <property type="match status" value="1"/>
</dbReference>
<dbReference type="SUPFAM" id="SSF142433">
    <property type="entry name" value="CinA-like"/>
    <property type="match status" value="1"/>
</dbReference>
<name>A0A021VN11_9CELL</name>
<dbReference type="AlphaFoldDB" id="A0A021VN11"/>
<feature type="non-terminal residue" evidence="2">
    <location>
        <position position="187"/>
    </location>
</feature>
<proteinExistence type="predicted"/>
<organism evidence="2 3">
    <name type="scientific">Actinotalea ferrariae CF5-4</name>
    <dbReference type="NCBI Taxonomy" id="948458"/>
    <lineage>
        <taxon>Bacteria</taxon>
        <taxon>Bacillati</taxon>
        <taxon>Actinomycetota</taxon>
        <taxon>Actinomycetes</taxon>
        <taxon>Micrococcales</taxon>
        <taxon>Cellulomonadaceae</taxon>
        <taxon>Actinotalea</taxon>
    </lineage>
</organism>
<keyword evidence="3" id="KW-1185">Reference proteome</keyword>